<protein>
    <recommendedName>
        <fullName evidence="3">Glycoside hydrolase family 42 N-terminal domain-containing protein</fullName>
    </recommendedName>
</protein>
<dbReference type="Gene3D" id="3.40.50.880">
    <property type="match status" value="1"/>
</dbReference>
<dbReference type="STRING" id="1851148.SMSP2_02614"/>
<evidence type="ECO:0000313" key="2">
    <source>
        <dbReference type="Proteomes" id="UP000188181"/>
    </source>
</evidence>
<evidence type="ECO:0000313" key="1">
    <source>
        <dbReference type="EMBL" id="AQQ72233.1"/>
    </source>
</evidence>
<evidence type="ECO:0008006" key="3">
    <source>
        <dbReference type="Google" id="ProtNLM"/>
    </source>
</evidence>
<sequence length="879" mass="97391" precursor="true">MKQSLILLLVICAVNLQGLCSQQDNSNICDEPLWWDSLLRVCESIDTDEAVAYNSSVAFNATKSDPGWALYGQQITGRPYVKAQADAAGLKSLSYFETFGQSPTFVVELDPVSTSPDYNTVSHTYWSWASYSGGEVVWVGTHNWFDDEWFARPWTRTHPVYGGPAMTYPDGTEATGHIGDPTDPRNSRVYDAGSSKDILGRVPFDYEYNLAAQDSQNGQLYIPSDKGDYCGHFRQSKDTACPMWIDFTYASTLHATSTGIHGMWTDNYSPWDNFNANPVKRAFGEWSVARFRQHLLNNFTANELAAMGVSDVMTFDVREKLKDIAAGWGWDPASENLDHAAWKDSRWQDEPLWQAYMIFKRRVGTEALTNYDNAVHQAASENGIDDFLVMGNDIPMFNLGWTRGNLDMVSTELSAGWSLGAGSRGITLPPFGRFAPVYKLAMQHSKSRFVNVWFYNSHYEDYLKHDPVNGYRANRNLCQIMWYEMLATHTMPMFHPGNDRETGDAATNAMFFSFVSEVESMFNKRYAVEDVGIYYSSSSILNQMLPGGMKDFNSQPHQFANWGWATALGQLHYQYRFVPEWKLNAEALAGLKVLVIAESEVFDGSDAAEVLFPWVQAGGRLIVTGSSGNRLPESGNFAVNSAGFSLSRLTGVSDIATAPETNQLNVGFGKVYYIKDNIGMDYFNADNASQRAADIGRFSAAMDAVLGGAVPVLASSDTDVDENVGLTLYQDVCGGRLFVDIVNYDIELESDAVNYTPELTFDIEMPSWLEGKELTIDIVSPHEVAPATVNTQAVPGRIQITAPSIRVYGSVIIGFEPTADIAGNDMLINLQDYAVLASNWLGSPCYSENNWCGGADIDMSNDVGAADVFGLAAQWLRTD</sequence>
<dbReference type="EMBL" id="CP019646">
    <property type="protein sequence ID" value="AQQ72233.1"/>
    <property type="molecule type" value="Genomic_DNA"/>
</dbReference>
<reference evidence="2" key="1">
    <citation type="submission" date="2017-02" db="EMBL/GenBank/DDBJ databases">
        <title>Comparative genomics and description of representatives of a novel lineage of planctomycetes thriving in anoxic sediments.</title>
        <authorList>
            <person name="Spring S."/>
            <person name="Bunk B."/>
            <person name="Sproer C."/>
        </authorList>
    </citation>
    <scope>NUCLEOTIDE SEQUENCE [LARGE SCALE GENOMIC DNA]</scope>
    <source>
        <strain evidence="2">SM-Chi-D1</strain>
    </source>
</reference>
<accession>A0A1R7T633</accession>
<keyword evidence="2" id="KW-1185">Reference proteome</keyword>
<proteinExistence type="predicted"/>
<dbReference type="InterPro" id="IPR029062">
    <property type="entry name" value="Class_I_gatase-like"/>
</dbReference>
<gene>
    <name evidence="1" type="ORF">SMSP2_02614</name>
</gene>
<dbReference type="KEGG" id="pbas:SMSP2_02614"/>
<organism evidence="1 2">
    <name type="scientific">Limihaloglobus sulfuriphilus</name>
    <dbReference type="NCBI Taxonomy" id="1851148"/>
    <lineage>
        <taxon>Bacteria</taxon>
        <taxon>Pseudomonadati</taxon>
        <taxon>Planctomycetota</taxon>
        <taxon>Phycisphaerae</taxon>
        <taxon>Sedimentisphaerales</taxon>
        <taxon>Sedimentisphaeraceae</taxon>
        <taxon>Limihaloglobus</taxon>
    </lineage>
</organism>
<name>A0A1R7T633_9BACT</name>
<dbReference type="Proteomes" id="UP000188181">
    <property type="component" value="Chromosome"/>
</dbReference>
<dbReference type="RefSeq" id="WP_146684445.1">
    <property type="nucleotide sequence ID" value="NZ_CP019646.1"/>
</dbReference>
<dbReference type="AlphaFoldDB" id="A0A1R7T633"/>
<dbReference type="OrthoDB" id="6375502at2"/>